<evidence type="ECO:0000313" key="5">
    <source>
        <dbReference type="Proteomes" id="UP001361239"/>
    </source>
</evidence>
<feature type="domain" description="Ketoreductase" evidence="3">
    <location>
        <begin position="8"/>
        <end position="192"/>
    </location>
</feature>
<dbReference type="Gene3D" id="3.40.50.720">
    <property type="entry name" value="NAD(P)-binding Rossmann-like Domain"/>
    <property type="match status" value="1"/>
</dbReference>
<dbReference type="RefSeq" id="WP_339585116.1">
    <property type="nucleotide sequence ID" value="NZ_JBBHJZ010000001.1"/>
</dbReference>
<dbReference type="InterPro" id="IPR002347">
    <property type="entry name" value="SDR_fam"/>
</dbReference>
<dbReference type="InterPro" id="IPR036291">
    <property type="entry name" value="NAD(P)-bd_dom_sf"/>
</dbReference>
<dbReference type="PRINTS" id="PR00081">
    <property type="entry name" value="GDHRDH"/>
</dbReference>
<comment type="similarity">
    <text evidence="1">Belongs to the short-chain dehydrogenases/reductases (SDR) family.</text>
</comment>
<dbReference type="SMART" id="SM00822">
    <property type="entry name" value="PKS_KR"/>
    <property type="match status" value="1"/>
</dbReference>
<comment type="caution">
    <text evidence="4">The sequence shown here is derived from an EMBL/GenBank/DDBJ whole genome shotgun (WGS) entry which is preliminary data.</text>
</comment>
<gene>
    <name evidence="4" type="ORF">WG901_00740</name>
</gene>
<dbReference type="PROSITE" id="PS00061">
    <property type="entry name" value="ADH_SHORT"/>
    <property type="match status" value="1"/>
</dbReference>
<dbReference type="PRINTS" id="PR00080">
    <property type="entry name" value="SDRFAMILY"/>
</dbReference>
<accession>A0ABU8RQ78</accession>
<dbReference type="SUPFAM" id="SSF51735">
    <property type="entry name" value="NAD(P)-binding Rossmann-fold domains"/>
    <property type="match status" value="1"/>
</dbReference>
<evidence type="ECO:0000256" key="2">
    <source>
        <dbReference type="ARBA" id="ARBA00023002"/>
    </source>
</evidence>
<dbReference type="EMBL" id="JBBHJZ010000001">
    <property type="protein sequence ID" value="MEJ5975147.1"/>
    <property type="molecule type" value="Genomic_DNA"/>
</dbReference>
<proteinExistence type="inferred from homology"/>
<dbReference type="InterPro" id="IPR057326">
    <property type="entry name" value="KR_dom"/>
</dbReference>
<dbReference type="InterPro" id="IPR020904">
    <property type="entry name" value="Sc_DH/Rdtase_CS"/>
</dbReference>
<sequence>MQKDLAGKTALVTGGGRGIGRAMAERLAAAGALVAVNYAGNHQAAADTVAAIETAGGQAFTVQAKIGEPGEIEKLIAALDAEFISRTGDKSIDILINNIGGGDYAKIVDTTDAIYDQTFNNNVRGPFLLTRALYHHLRDHGRVVNISSTGSRLTDPGIIVYSMAKAAVEAFTRVLAQDLGPRGITVNAVSPGFTAGETNLHVTEDPELAKGVIDFTALKRFGQPEEIADIVYALASPLGRWITAQTIDASGGFKL</sequence>
<keyword evidence="5" id="KW-1185">Reference proteome</keyword>
<reference evidence="4 5" key="1">
    <citation type="submission" date="2024-03" db="EMBL/GenBank/DDBJ databases">
        <authorList>
            <person name="Jo J.-H."/>
        </authorList>
    </citation>
    <scope>NUCLEOTIDE SEQUENCE [LARGE SCALE GENOMIC DNA]</scope>
    <source>
        <strain evidence="4 5">PS1R-30</strain>
    </source>
</reference>
<evidence type="ECO:0000259" key="3">
    <source>
        <dbReference type="SMART" id="SM00822"/>
    </source>
</evidence>
<evidence type="ECO:0000256" key="1">
    <source>
        <dbReference type="ARBA" id="ARBA00006484"/>
    </source>
</evidence>
<evidence type="ECO:0000313" key="4">
    <source>
        <dbReference type="EMBL" id="MEJ5975147.1"/>
    </source>
</evidence>
<dbReference type="PANTHER" id="PTHR43639:SF1">
    <property type="entry name" value="SHORT-CHAIN DEHYDROGENASE_REDUCTASE FAMILY PROTEIN"/>
    <property type="match status" value="1"/>
</dbReference>
<protein>
    <submittedName>
        <fullName evidence="4">SDR family oxidoreductase</fullName>
    </submittedName>
</protein>
<dbReference type="Proteomes" id="UP001361239">
    <property type="component" value="Unassembled WGS sequence"/>
</dbReference>
<organism evidence="4 5">
    <name type="scientific">Novosphingobium anseongense</name>
    <dbReference type="NCBI Taxonomy" id="3133436"/>
    <lineage>
        <taxon>Bacteria</taxon>
        <taxon>Pseudomonadati</taxon>
        <taxon>Pseudomonadota</taxon>
        <taxon>Alphaproteobacteria</taxon>
        <taxon>Sphingomonadales</taxon>
        <taxon>Sphingomonadaceae</taxon>
        <taxon>Novosphingobium</taxon>
    </lineage>
</organism>
<dbReference type="Pfam" id="PF13561">
    <property type="entry name" value="adh_short_C2"/>
    <property type="match status" value="1"/>
</dbReference>
<dbReference type="PANTHER" id="PTHR43639">
    <property type="entry name" value="OXIDOREDUCTASE, SHORT-CHAIN DEHYDROGENASE/REDUCTASE FAMILY (AFU_ORTHOLOGUE AFUA_5G02870)"/>
    <property type="match status" value="1"/>
</dbReference>
<name>A0ABU8RQ78_9SPHN</name>
<keyword evidence="2" id="KW-0560">Oxidoreductase</keyword>